<proteinExistence type="predicted"/>
<dbReference type="STRING" id="45286.A0A109UZ75"/>
<dbReference type="RefSeq" id="XP_017986863.1">
    <property type="nucleotide sequence ID" value="XM_018131249.1"/>
</dbReference>
<dbReference type="InterPro" id="IPR023214">
    <property type="entry name" value="HAD_sf"/>
</dbReference>
<organism evidence="1 2">
    <name type="scientific">Eremothecium sinecaudum</name>
    <dbReference type="NCBI Taxonomy" id="45286"/>
    <lineage>
        <taxon>Eukaryota</taxon>
        <taxon>Fungi</taxon>
        <taxon>Dikarya</taxon>
        <taxon>Ascomycota</taxon>
        <taxon>Saccharomycotina</taxon>
        <taxon>Saccharomycetes</taxon>
        <taxon>Saccharomycetales</taxon>
        <taxon>Saccharomycetaceae</taxon>
        <taxon>Eremothecium</taxon>
    </lineage>
</organism>
<dbReference type="GeneID" id="28723087"/>
<evidence type="ECO:0000313" key="1">
    <source>
        <dbReference type="EMBL" id="AMD19867.1"/>
    </source>
</evidence>
<dbReference type="InterPro" id="IPR010021">
    <property type="entry name" value="PGPP1/Gep4"/>
</dbReference>
<dbReference type="NCBIfam" id="TIGR01668">
    <property type="entry name" value="YqeG_hyp_ppase"/>
    <property type="match status" value="1"/>
</dbReference>
<accession>A0A109UZ75</accession>
<dbReference type="AlphaFoldDB" id="A0A109UZ75"/>
<protein>
    <submittedName>
        <fullName evidence="1">HCL284Wp</fullName>
    </submittedName>
</protein>
<evidence type="ECO:0000313" key="2">
    <source>
        <dbReference type="Proteomes" id="UP000243052"/>
    </source>
</evidence>
<dbReference type="EMBL" id="CP014243">
    <property type="protein sequence ID" value="AMD19867.1"/>
    <property type="molecule type" value="Genomic_DNA"/>
</dbReference>
<sequence>MVLGLNLSGTLNSFKLLLNPRLCLPDVSVSTFNDLPIPLDKNIKAVVLDKDNCFASPHELNIWPDYINKWEELRKAYPEDQLLIVSNTAGTGDDIGFKQAAKLELNTKVSVFRHDVKKPGCGEEILEYFYKRKIINSPNQVAIVGDRLFTDIMMANMIGARGFWIKDGVKPTSNPLVHFERKLYELLKHEN</sequence>
<dbReference type="InterPro" id="IPR036412">
    <property type="entry name" value="HAD-like_sf"/>
</dbReference>
<name>A0A109UZ75_9SACH</name>
<dbReference type="OrthoDB" id="198652at2759"/>
<gene>
    <name evidence="1" type="ORF">AW171_hschr31723</name>
</gene>
<dbReference type="Pfam" id="PF09419">
    <property type="entry name" value="PGP_phosphatase"/>
    <property type="match status" value="1"/>
</dbReference>
<keyword evidence="2" id="KW-1185">Reference proteome</keyword>
<dbReference type="GO" id="GO:0008962">
    <property type="term" value="F:phosphatidylglycerophosphatase activity"/>
    <property type="evidence" value="ECO:0007669"/>
    <property type="project" value="InterPro"/>
</dbReference>
<dbReference type="InterPro" id="IPR027706">
    <property type="entry name" value="PGP_Pase"/>
</dbReference>
<dbReference type="FunFam" id="3.40.50.1000:FF:000165">
    <property type="entry name" value="HAD superfamily phosphatase"/>
    <property type="match status" value="1"/>
</dbReference>
<dbReference type="Gene3D" id="3.40.50.1000">
    <property type="entry name" value="HAD superfamily/HAD-like"/>
    <property type="match status" value="1"/>
</dbReference>
<reference evidence="1 2" key="1">
    <citation type="submission" date="2016-01" db="EMBL/GenBank/DDBJ databases">
        <title>Genome sequence of the yeast Holleya sinecauda.</title>
        <authorList>
            <person name="Dietrich F.S."/>
        </authorList>
    </citation>
    <scope>NUCLEOTIDE SEQUENCE [LARGE SCALE GENOMIC DNA]</scope>
    <source>
        <strain evidence="1 2">ATCC 58844</strain>
    </source>
</reference>
<dbReference type="Proteomes" id="UP000243052">
    <property type="component" value="Chromosome iii"/>
</dbReference>
<dbReference type="SUPFAM" id="SSF56784">
    <property type="entry name" value="HAD-like"/>
    <property type="match status" value="1"/>
</dbReference>